<keyword evidence="1" id="KW-1133">Transmembrane helix</keyword>
<sequence length="49" mass="5231">MYSQRSQASPSNRVLPSVTRVNEDWLAVIVGLTLLILVLVGAIPGSVIP</sequence>
<dbReference type="KEGG" id="mft:XA26_03730"/>
<evidence type="ECO:0000256" key="1">
    <source>
        <dbReference type="SAM" id="Phobius"/>
    </source>
</evidence>
<protein>
    <submittedName>
        <fullName evidence="2">Uncharacterized protein</fullName>
    </submittedName>
</protein>
<dbReference type="PATRIC" id="fig|1766.6.peg.369"/>
<gene>
    <name evidence="2" type="ORF">XA26_03730</name>
</gene>
<name>A0A0N7H7S5_MYCFO</name>
<dbReference type="Proteomes" id="UP000057134">
    <property type="component" value="Chromosome"/>
</dbReference>
<evidence type="ECO:0000313" key="2">
    <source>
        <dbReference type="EMBL" id="ALI24239.1"/>
    </source>
</evidence>
<keyword evidence="1" id="KW-0812">Transmembrane</keyword>
<dbReference type="STRING" id="1766.XA26_03730"/>
<accession>A0A0N7H7S5</accession>
<reference evidence="2 3" key="1">
    <citation type="journal article" date="2015" name="MBio">
        <title>Enzymatic Degradation of Phenazines Can Generate Energy and Protect Sensitive Organisms from Toxicity.</title>
        <authorList>
            <person name="Costa K.C."/>
            <person name="Bergkessel M."/>
            <person name="Saunders S."/>
            <person name="Korlach J."/>
            <person name="Newman D.K."/>
        </authorList>
    </citation>
    <scope>NUCLEOTIDE SEQUENCE [LARGE SCALE GENOMIC DNA]</scope>
    <source>
        <strain evidence="2 3">CT6</strain>
    </source>
</reference>
<feature type="transmembrane region" description="Helical" evidence="1">
    <location>
        <begin position="25"/>
        <end position="48"/>
    </location>
</feature>
<dbReference type="AlphaFoldDB" id="A0A0N7H7S5"/>
<keyword evidence="3" id="KW-1185">Reference proteome</keyword>
<dbReference type="EMBL" id="CP011269">
    <property type="protein sequence ID" value="ALI24239.1"/>
    <property type="molecule type" value="Genomic_DNA"/>
</dbReference>
<evidence type="ECO:0000313" key="3">
    <source>
        <dbReference type="Proteomes" id="UP000057134"/>
    </source>
</evidence>
<proteinExistence type="predicted"/>
<organism evidence="2 3">
    <name type="scientific">Mycolicibacterium fortuitum</name>
    <name type="common">Mycobacterium fortuitum</name>
    <dbReference type="NCBI Taxonomy" id="1766"/>
    <lineage>
        <taxon>Bacteria</taxon>
        <taxon>Bacillati</taxon>
        <taxon>Actinomycetota</taxon>
        <taxon>Actinomycetes</taxon>
        <taxon>Mycobacteriales</taxon>
        <taxon>Mycobacteriaceae</taxon>
        <taxon>Mycolicibacterium</taxon>
    </lineage>
</organism>
<keyword evidence="1" id="KW-0472">Membrane</keyword>